<dbReference type="Pfam" id="PF00149">
    <property type="entry name" value="Metallophos"/>
    <property type="match status" value="1"/>
</dbReference>
<dbReference type="GO" id="GO:0110154">
    <property type="term" value="P:RNA decapping"/>
    <property type="evidence" value="ECO:0007669"/>
    <property type="project" value="TreeGrafter"/>
</dbReference>
<sequence>MSGDHRDAELESTLQQALDDGNSVWVVGDVHGHLETFRALVAKLDLSEGSQPTYQKNNPRGYWSAPSGDHVVCLGDLIDRGPDSLGVLRLVEGSGNIHSIRGNHDEMLRLSVSPKHGKMMKSWLKYGGKDTLRSFSDDPQEQIEIARGWLPFIESLPTELILNGHRLVHGGYDLSKPLEDQTNQDRMWSRTIFDADIPPDPVRQVIVGHTTVQLLSGQYAAEQIAGFWDGGESDERVLDSGIWTSDALLDDGRSAVVAIDTGVYLPDDELPRITALNLLTGEVVSQSRAEAPGESD</sequence>
<dbReference type="PANTHER" id="PTHR42850:SF4">
    <property type="entry name" value="ZINC-DEPENDENT ENDOPOLYPHOSPHATASE"/>
    <property type="match status" value="1"/>
</dbReference>
<evidence type="ECO:0000313" key="2">
    <source>
        <dbReference type="EMBL" id="SVB36584.1"/>
    </source>
</evidence>
<reference evidence="2" key="1">
    <citation type="submission" date="2018-05" db="EMBL/GenBank/DDBJ databases">
        <authorList>
            <person name="Lanie J.A."/>
            <person name="Ng W.-L."/>
            <person name="Kazmierczak K.M."/>
            <person name="Andrzejewski T.M."/>
            <person name="Davidsen T.M."/>
            <person name="Wayne K.J."/>
            <person name="Tettelin H."/>
            <person name="Glass J.I."/>
            <person name="Rusch D."/>
            <person name="Podicherti R."/>
            <person name="Tsui H.-C.T."/>
            <person name="Winkler M.E."/>
        </authorList>
    </citation>
    <scope>NUCLEOTIDE SEQUENCE</scope>
</reference>
<dbReference type="Gene3D" id="3.60.21.10">
    <property type="match status" value="1"/>
</dbReference>
<dbReference type="InterPro" id="IPR029052">
    <property type="entry name" value="Metallo-depent_PP-like"/>
</dbReference>
<proteinExistence type="predicted"/>
<dbReference type="PANTHER" id="PTHR42850">
    <property type="entry name" value="METALLOPHOSPHOESTERASE"/>
    <property type="match status" value="1"/>
</dbReference>
<dbReference type="SUPFAM" id="SSF56300">
    <property type="entry name" value="Metallo-dependent phosphatases"/>
    <property type="match status" value="1"/>
</dbReference>
<dbReference type="EMBL" id="UINC01038898">
    <property type="protein sequence ID" value="SVB36584.1"/>
    <property type="molecule type" value="Genomic_DNA"/>
</dbReference>
<dbReference type="GO" id="GO:0005737">
    <property type="term" value="C:cytoplasm"/>
    <property type="evidence" value="ECO:0007669"/>
    <property type="project" value="TreeGrafter"/>
</dbReference>
<protein>
    <recommendedName>
        <fullName evidence="1">Calcineurin-like phosphoesterase domain-containing protein</fullName>
    </recommendedName>
</protein>
<name>A0A382DF19_9ZZZZ</name>
<gene>
    <name evidence="2" type="ORF">METZ01_LOCUS189438</name>
</gene>
<dbReference type="GO" id="GO:0008803">
    <property type="term" value="F:bis(5'-nucleosyl)-tetraphosphatase (symmetrical) activity"/>
    <property type="evidence" value="ECO:0007669"/>
    <property type="project" value="TreeGrafter"/>
</dbReference>
<evidence type="ECO:0000259" key="1">
    <source>
        <dbReference type="Pfam" id="PF00149"/>
    </source>
</evidence>
<dbReference type="InterPro" id="IPR050126">
    <property type="entry name" value="Ap4A_hydrolase"/>
</dbReference>
<organism evidence="2">
    <name type="scientific">marine metagenome</name>
    <dbReference type="NCBI Taxonomy" id="408172"/>
    <lineage>
        <taxon>unclassified sequences</taxon>
        <taxon>metagenomes</taxon>
        <taxon>ecological metagenomes</taxon>
    </lineage>
</organism>
<dbReference type="GO" id="GO:0016791">
    <property type="term" value="F:phosphatase activity"/>
    <property type="evidence" value="ECO:0007669"/>
    <property type="project" value="TreeGrafter"/>
</dbReference>
<dbReference type="AlphaFoldDB" id="A0A382DF19"/>
<feature type="domain" description="Calcineurin-like phosphoesterase" evidence="1">
    <location>
        <begin position="24"/>
        <end position="213"/>
    </location>
</feature>
<dbReference type="InterPro" id="IPR004843">
    <property type="entry name" value="Calcineurin-like_PHP"/>
</dbReference>
<dbReference type="CDD" id="cd00144">
    <property type="entry name" value="MPP_PPP_family"/>
    <property type="match status" value="1"/>
</dbReference>
<accession>A0A382DF19</accession>